<sequence>MSNQAKRLSDCPAERLAQCRGGDIRSALPGPAGLREFANEIVSAAYEGVSYDGGEIQDIAVKHGLLRAERHTEACAEHCACIEYGFPTVCLRRTELLNPAQ</sequence>
<proteinExistence type="predicted"/>
<evidence type="ECO:0000313" key="2">
    <source>
        <dbReference type="Proteomes" id="UP000182332"/>
    </source>
</evidence>
<name>A0A1I0I1N5_9PSED</name>
<dbReference type="AlphaFoldDB" id="A0A1I0I1N5"/>
<evidence type="ECO:0000313" key="1">
    <source>
        <dbReference type="EMBL" id="SET89482.1"/>
    </source>
</evidence>
<dbReference type="RefSeq" id="WP_074892061.1">
    <property type="nucleotide sequence ID" value="NZ_FOHW01000031.1"/>
</dbReference>
<dbReference type="OrthoDB" id="7033688at2"/>
<accession>A0A1I0I1N5</accession>
<organism evidence="1 2">
    <name type="scientific">Pseudomonas graminis</name>
    <dbReference type="NCBI Taxonomy" id="158627"/>
    <lineage>
        <taxon>Bacteria</taxon>
        <taxon>Pseudomonadati</taxon>
        <taxon>Pseudomonadota</taxon>
        <taxon>Gammaproteobacteria</taxon>
        <taxon>Pseudomonadales</taxon>
        <taxon>Pseudomonadaceae</taxon>
        <taxon>Pseudomonas</taxon>
    </lineage>
</organism>
<dbReference type="EMBL" id="FOHW01000031">
    <property type="protein sequence ID" value="SET89482.1"/>
    <property type="molecule type" value="Genomic_DNA"/>
</dbReference>
<gene>
    <name evidence="1" type="ORF">SAMN05216197_13116</name>
</gene>
<reference evidence="1 2" key="1">
    <citation type="submission" date="2016-10" db="EMBL/GenBank/DDBJ databases">
        <authorList>
            <person name="de Groot N.N."/>
        </authorList>
    </citation>
    <scope>NUCLEOTIDE SEQUENCE [LARGE SCALE GENOMIC DNA]</scope>
    <source>
        <strain evidence="1 2">DSM 11363</strain>
    </source>
</reference>
<protein>
    <submittedName>
        <fullName evidence="1">Uncharacterized protein</fullName>
    </submittedName>
</protein>
<dbReference type="Proteomes" id="UP000182332">
    <property type="component" value="Unassembled WGS sequence"/>
</dbReference>